<gene>
    <name evidence="3" type="ORF">ARC20_03575</name>
</gene>
<dbReference type="STRING" id="676599.ARC20_03575"/>
<dbReference type="Proteomes" id="UP000051802">
    <property type="component" value="Unassembled WGS sequence"/>
</dbReference>
<reference evidence="3 4" key="1">
    <citation type="submission" date="2015-10" db="EMBL/GenBank/DDBJ databases">
        <title>Genome sequencing and analysis of members of genus Stenotrophomonas.</title>
        <authorList>
            <person name="Patil P.P."/>
            <person name="Midha S."/>
            <person name="Patil P.B."/>
        </authorList>
    </citation>
    <scope>NUCLEOTIDE SEQUENCE [LARGE SCALE GENOMIC DNA]</scope>
    <source>
        <strain evidence="3 4">JCM 16536</strain>
    </source>
</reference>
<dbReference type="RefSeq" id="WP_057643621.1">
    <property type="nucleotide sequence ID" value="NZ_LLXU01000046.1"/>
</dbReference>
<feature type="compositionally biased region" description="Pro residues" evidence="1">
    <location>
        <begin position="1"/>
        <end position="19"/>
    </location>
</feature>
<evidence type="ECO:0000256" key="1">
    <source>
        <dbReference type="SAM" id="MobiDB-lite"/>
    </source>
</evidence>
<evidence type="ECO:0000256" key="2">
    <source>
        <dbReference type="SAM" id="Phobius"/>
    </source>
</evidence>
<dbReference type="AlphaFoldDB" id="A0A0R0B0K6"/>
<dbReference type="OrthoDB" id="6058188at2"/>
<protein>
    <recommendedName>
        <fullName evidence="5">Phage holin family protein</fullName>
    </recommendedName>
</protein>
<keyword evidence="2" id="KW-1133">Transmembrane helix</keyword>
<organism evidence="3 4">
    <name type="scientific">Stenotrophomonas panacihumi</name>
    <dbReference type="NCBI Taxonomy" id="676599"/>
    <lineage>
        <taxon>Bacteria</taxon>
        <taxon>Pseudomonadati</taxon>
        <taxon>Pseudomonadota</taxon>
        <taxon>Gammaproteobacteria</taxon>
        <taxon>Lysobacterales</taxon>
        <taxon>Lysobacteraceae</taxon>
        <taxon>Stenotrophomonas</taxon>
    </lineage>
</organism>
<sequence>MSDATPPPEGETPGTPPPGLEESLRQVGDAGKATLGSARDTGRALRRLVSADLALARSAFGRGLAWAGVAIVFGASSWLLLTGAIIALLQRLGLSWFQSLFFTALVSLAMTGLAVWRVSHFFDHTGLHATRRQLSRLGLFDEHGEEEDTAAPKPKAQHASMAARDQEKTP</sequence>
<keyword evidence="2" id="KW-0472">Membrane</keyword>
<proteinExistence type="predicted"/>
<feature type="transmembrane region" description="Helical" evidence="2">
    <location>
        <begin position="95"/>
        <end position="116"/>
    </location>
</feature>
<name>A0A0R0B0K6_9GAMM</name>
<feature type="transmembrane region" description="Helical" evidence="2">
    <location>
        <begin position="64"/>
        <end position="89"/>
    </location>
</feature>
<dbReference type="EMBL" id="LLXU01000046">
    <property type="protein sequence ID" value="KRG47124.1"/>
    <property type="molecule type" value="Genomic_DNA"/>
</dbReference>
<keyword evidence="4" id="KW-1185">Reference proteome</keyword>
<accession>A0A0R0B0K6</accession>
<comment type="caution">
    <text evidence="3">The sequence shown here is derived from an EMBL/GenBank/DDBJ whole genome shotgun (WGS) entry which is preliminary data.</text>
</comment>
<evidence type="ECO:0008006" key="5">
    <source>
        <dbReference type="Google" id="ProtNLM"/>
    </source>
</evidence>
<keyword evidence="2" id="KW-0812">Transmembrane</keyword>
<feature type="region of interest" description="Disordered" evidence="1">
    <location>
        <begin position="143"/>
        <end position="170"/>
    </location>
</feature>
<feature type="region of interest" description="Disordered" evidence="1">
    <location>
        <begin position="1"/>
        <end position="23"/>
    </location>
</feature>
<evidence type="ECO:0000313" key="4">
    <source>
        <dbReference type="Proteomes" id="UP000051802"/>
    </source>
</evidence>
<evidence type="ECO:0000313" key="3">
    <source>
        <dbReference type="EMBL" id="KRG47124.1"/>
    </source>
</evidence>